<proteinExistence type="predicted"/>
<keyword evidence="3" id="KW-1185">Reference proteome</keyword>
<gene>
    <name evidence="2" type="ORF">WB794_09120</name>
</gene>
<dbReference type="RefSeq" id="WP_337335547.1">
    <property type="nucleotide sequence ID" value="NZ_JBBDHC010000012.1"/>
</dbReference>
<accession>A0AAW9R8J3</accession>
<evidence type="ECO:0000313" key="2">
    <source>
        <dbReference type="EMBL" id="MEJ1249829.1"/>
    </source>
</evidence>
<evidence type="ECO:0000256" key="1">
    <source>
        <dbReference type="SAM" id="SignalP"/>
    </source>
</evidence>
<feature type="chain" id="PRO_5043544364" evidence="1">
    <location>
        <begin position="21"/>
        <end position="162"/>
    </location>
</feature>
<dbReference type="EMBL" id="JBBDHC010000012">
    <property type="protein sequence ID" value="MEJ1249829.1"/>
    <property type="molecule type" value="Genomic_DNA"/>
</dbReference>
<organism evidence="2 3">
    <name type="scientific">Denitratimonas tolerans</name>
    <dbReference type="NCBI Taxonomy" id="1338420"/>
    <lineage>
        <taxon>Bacteria</taxon>
        <taxon>Pseudomonadati</taxon>
        <taxon>Pseudomonadota</taxon>
        <taxon>Gammaproteobacteria</taxon>
        <taxon>Lysobacterales</taxon>
        <taxon>Lysobacteraceae</taxon>
        <taxon>Denitratimonas</taxon>
    </lineage>
</organism>
<reference evidence="2 3" key="1">
    <citation type="journal article" date="2016" name="Antonie Van Leeuwenhoek">
        <title>Denitratimonas tolerans gen. nov., sp. nov., a denitrifying bacterium isolated from a bioreactor for tannery wastewater treatment.</title>
        <authorList>
            <person name="Han S.I."/>
            <person name="Kim J.O."/>
            <person name="Lee Y.R."/>
            <person name="Ekpeghere K.I."/>
            <person name="Koh S.C."/>
            <person name="Whang K.S."/>
        </authorList>
    </citation>
    <scope>NUCLEOTIDE SEQUENCE [LARGE SCALE GENOMIC DNA]</scope>
    <source>
        <strain evidence="2 3">KACC 17565</strain>
    </source>
</reference>
<feature type="signal peptide" evidence="1">
    <location>
        <begin position="1"/>
        <end position="20"/>
    </location>
</feature>
<protein>
    <submittedName>
        <fullName evidence="2">Uncharacterized protein</fullName>
    </submittedName>
</protein>
<name>A0AAW9R8J3_9GAMM</name>
<evidence type="ECO:0000313" key="3">
    <source>
        <dbReference type="Proteomes" id="UP001364472"/>
    </source>
</evidence>
<dbReference type="AlphaFoldDB" id="A0AAW9R8J3"/>
<sequence length="162" mass="17497">MLRIMFAVLIGLAMHGASHAADAPLKMDQTKAKALFDQVDGYKPSPDGGRPSIAAPTVFAYSAAGTLLHVSAMREISAESLLTDRLTDHARASGYLDFSSLAENIPGLERDPAKPVFVMIFPPQARIFCEPCRTARATLESLLSEQKIEAAVVEVDIVFVRP</sequence>
<dbReference type="Proteomes" id="UP001364472">
    <property type="component" value="Unassembled WGS sequence"/>
</dbReference>
<comment type="caution">
    <text evidence="2">The sequence shown here is derived from an EMBL/GenBank/DDBJ whole genome shotgun (WGS) entry which is preliminary data.</text>
</comment>
<keyword evidence="1" id="KW-0732">Signal</keyword>